<feature type="domain" description="Beta-lactamase class A catalytic" evidence="2">
    <location>
        <begin position="101"/>
        <end position="236"/>
    </location>
</feature>
<evidence type="ECO:0000313" key="3">
    <source>
        <dbReference type="EMBL" id="GHF28173.1"/>
    </source>
</evidence>
<dbReference type="PANTHER" id="PTHR35333:SF3">
    <property type="entry name" value="BETA-LACTAMASE-TYPE TRANSPEPTIDASE FOLD CONTAINING PROTEIN"/>
    <property type="match status" value="1"/>
</dbReference>
<protein>
    <recommendedName>
        <fullName evidence="2">Beta-lactamase class A catalytic domain-containing protein</fullName>
    </recommendedName>
</protein>
<evidence type="ECO:0000313" key="4">
    <source>
        <dbReference type="Proteomes" id="UP000605897"/>
    </source>
</evidence>
<keyword evidence="1" id="KW-1133">Transmembrane helix</keyword>
<evidence type="ECO:0000259" key="2">
    <source>
        <dbReference type="Pfam" id="PF13354"/>
    </source>
</evidence>
<dbReference type="InterPro" id="IPR045155">
    <property type="entry name" value="Beta-lactam_cat"/>
</dbReference>
<keyword evidence="4" id="KW-1185">Reference proteome</keyword>
<name>A0ABQ3JIH7_9PSEU</name>
<keyword evidence="1" id="KW-0472">Membrane</keyword>
<dbReference type="InterPro" id="IPR000871">
    <property type="entry name" value="Beta-lactam_class-A"/>
</dbReference>
<dbReference type="RefSeq" id="WP_191249194.1">
    <property type="nucleotide sequence ID" value="NZ_BNAU01000013.1"/>
</dbReference>
<dbReference type="Gene3D" id="3.40.710.10">
    <property type="entry name" value="DD-peptidase/beta-lactamase superfamily"/>
    <property type="match status" value="1"/>
</dbReference>
<evidence type="ECO:0000256" key="1">
    <source>
        <dbReference type="SAM" id="Phobius"/>
    </source>
</evidence>
<dbReference type="InterPro" id="IPR012338">
    <property type="entry name" value="Beta-lactam/transpept-like"/>
</dbReference>
<keyword evidence="1" id="KW-0812">Transmembrane</keyword>
<dbReference type="SUPFAM" id="SSF56601">
    <property type="entry name" value="beta-lactamase/transpeptidase-like"/>
    <property type="match status" value="1"/>
</dbReference>
<gene>
    <name evidence="3" type="ORF">GCM10017786_72820</name>
</gene>
<dbReference type="Proteomes" id="UP000605897">
    <property type="component" value="Unassembled WGS sequence"/>
</dbReference>
<dbReference type="PANTHER" id="PTHR35333">
    <property type="entry name" value="BETA-LACTAMASE"/>
    <property type="match status" value="1"/>
</dbReference>
<sequence length="264" mass="27719">MSVQTRSLRRGPIVVLVIAVVVIALSLGAALALRGSSSGTSAPAGSSATSVLVYDRAQDRVLRGEGTGTRYRSASLVKLLIAIDLVQRGHVTPQRPSPRMTRMLSYSDDAIASSLWESGGGPEIVRRTVSTLGLTATEPPSDPGRWGDTLLSAEDVLTVYRAVLAMPSGERRLILDPLRDAHRVAADGVDQYFGIPDALPGRAWAIKQGWAAGRGGVDAHTSGLVGAGDRYVVVVLSHRPSGTAMETAMREVTQTTAAVEGLLG</sequence>
<dbReference type="Pfam" id="PF13354">
    <property type="entry name" value="Beta-lactamase2"/>
    <property type="match status" value="1"/>
</dbReference>
<proteinExistence type="predicted"/>
<reference evidence="4" key="1">
    <citation type="journal article" date="2019" name="Int. J. Syst. Evol. Microbiol.">
        <title>The Global Catalogue of Microorganisms (GCM) 10K type strain sequencing project: providing services to taxonomists for standard genome sequencing and annotation.</title>
        <authorList>
            <consortium name="The Broad Institute Genomics Platform"/>
            <consortium name="The Broad Institute Genome Sequencing Center for Infectious Disease"/>
            <person name="Wu L."/>
            <person name="Ma J."/>
        </authorList>
    </citation>
    <scope>NUCLEOTIDE SEQUENCE [LARGE SCALE GENOMIC DNA]</scope>
    <source>
        <strain evidence="4">CGMCC 4.7677</strain>
    </source>
</reference>
<organism evidence="3 4">
    <name type="scientific">Amycolatopsis deserti</name>
    <dbReference type="NCBI Taxonomy" id="185696"/>
    <lineage>
        <taxon>Bacteria</taxon>
        <taxon>Bacillati</taxon>
        <taxon>Actinomycetota</taxon>
        <taxon>Actinomycetes</taxon>
        <taxon>Pseudonocardiales</taxon>
        <taxon>Pseudonocardiaceae</taxon>
        <taxon>Amycolatopsis</taxon>
    </lineage>
</organism>
<accession>A0ABQ3JIH7</accession>
<feature type="transmembrane region" description="Helical" evidence="1">
    <location>
        <begin position="12"/>
        <end position="33"/>
    </location>
</feature>
<dbReference type="EMBL" id="BNAU01000013">
    <property type="protein sequence ID" value="GHF28173.1"/>
    <property type="molecule type" value="Genomic_DNA"/>
</dbReference>
<comment type="caution">
    <text evidence="3">The sequence shown here is derived from an EMBL/GenBank/DDBJ whole genome shotgun (WGS) entry which is preliminary data.</text>
</comment>